<sequence>MERISKSLKIGIRSDLAYQKFVNEFSEWWPKEYTWSQDKLEEIKIDERKNGLCTEIGSNGFRCDIHLVLDKQIVWYNHFNIKYFHEFILYFTSTT</sequence>
<proteinExistence type="predicted"/>
<dbReference type="InterPro" id="IPR023393">
    <property type="entry name" value="START-like_dom_sf"/>
</dbReference>
<dbReference type="EMBL" id="LT629745">
    <property type="protein sequence ID" value="SDR72017.1"/>
    <property type="molecule type" value="Genomic_DNA"/>
</dbReference>
<evidence type="ECO:0000313" key="2">
    <source>
        <dbReference type="Proteomes" id="UP000198858"/>
    </source>
</evidence>
<dbReference type="Gene3D" id="3.30.530.20">
    <property type="match status" value="1"/>
</dbReference>
<reference evidence="1 2" key="1">
    <citation type="submission" date="2016-10" db="EMBL/GenBank/DDBJ databases">
        <authorList>
            <person name="Varghese N."/>
            <person name="Submissions S."/>
        </authorList>
    </citation>
    <scope>NUCLEOTIDE SEQUENCE [LARGE SCALE GENOMIC DNA]</scope>
    <source>
        <strain evidence="1 2">Mar_2010_102</strain>
    </source>
</reference>
<dbReference type="Proteomes" id="UP000198858">
    <property type="component" value="Chromosome I"/>
</dbReference>
<evidence type="ECO:0008006" key="3">
    <source>
        <dbReference type="Google" id="ProtNLM"/>
    </source>
</evidence>
<dbReference type="AlphaFoldDB" id="A0A1H1LC59"/>
<keyword evidence="2" id="KW-1185">Reference proteome</keyword>
<accession>A0A1H1LC59</accession>
<gene>
    <name evidence="1" type="ORF">SAMN04488552_0696</name>
</gene>
<protein>
    <recommendedName>
        <fullName evidence="3">Activator of Hsp90 ATPase homolog 1-like protein</fullName>
    </recommendedName>
</protein>
<organism evidence="1 2">
    <name type="scientific">Christiangramia echinicola</name>
    <dbReference type="NCBI Taxonomy" id="279359"/>
    <lineage>
        <taxon>Bacteria</taxon>
        <taxon>Pseudomonadati</taxon>
        <taxon>Bacteroidota</taxon>
        <taxon>Flavobacteriia</taxon>
        <taxon>Flavobacteriales</taxon>
        <taxon>Flavobacteriaceae</taxon>
        <taxon>Christiangramia</taxon>
    </lineage>
</organism>
<name>A0A1H1LC59_9FLAO</name>
<evidence type="ECO:0000313" key="1">
    <source>
        <dbReference type="EMBL" id="SDR72017.1"/>
    </source>
</evidence>